<dbReference type="STRING" id="484498.SAMN05421686_102375"/>
<dbReference type="EMBL" id="FTOH01000002">
    <property type="protein sequence ID" value="SIS57931.1"/>
    <property type="molecule type" value="Genomic_DNA"/>
</dbReference>
<evidence type="ECO:0000313" key="5">
    <source>
        <dbReference type="EMBL" id="SIS57931.1"/>
    </source>
</evidence>
<protein>
    <submittedName>
        <fullName evidence="5">Amino acid ABC transporter substrate-binding protein, PAAT family</fullName>
    </submittedName>
</protein>
<comment type="similarity">
    <text evidence="1">Belongs to the bacterial solute-binding protein 3 family.</text>
</comment>
<proteinExistence type="inferred from homology"/>
<sequence>MRRALSIAMTALTGALSVYQASADTISLRADIWPPYNATPGSDKPGYIVELANEIWNSEGHQVDYSTIPWERAISEARSGNIDCILGALPEEVPDFVFHSLSLGLDQSTFYTRSGNPWTYHSPSQLSNIRLGVIGGYSYDQGAVDEHIAMAIRDGSPGSRVQLMKGDNALEKNLQKLLSGRIDAIVGSATVVNYTVATLGMEGAVRPAGNIGVADKLYIACSPATPETSETYTRQLDEGIQRLRKSGRLTEILERYGLQDWSTETPLQP</sequence>
<gene>
    <name evidence="5" type="ORF">SAMN05421686_102375</name>
</gene>
<reference evidence="6" key="1">
    <citation type="submission" date="2017-01" db="EMBL/GenBank/DDBJ databases">
        <authorList>
            <person name="Varghese N."/>
            <person name="Submissions S."/>
        </authorList>
    </citation>
    <scope>NUCLEOTIDE SEQUENCE [LARGE SCALE GENOMIC DNA]</scope>
    <source>
        <strain evidence="6">DSM 24913</strain>
    </source>
</reference>
<evidence type="ECO:0000256" key="2">
    <source>
        <dbReference type="ARBA" id="ARBA00022729"/>
    </source>
</evidence>
<keyword evidence="2 3" id="KW-0732">Signal</keyword>
<name>A0A1N7K8L4_9GAMM</name>
<feature type="domain" description="Solute-binding protein family 3/N-terminal" evidence="4">
    <location>
        <begin position="33"/>
        <end position="257"/>
    </location>
</feature>
<evidence type="ECO:0000256" key="3">
    <source>
        <dbReference type="SAM" id="SignalP"/>
    </source>
</evidence>
<dbReference type="Proteomes" id="UP000185639">
    <property type="component" value="Unassembled WGS sequence"/>
</dbReference>
<keyword evidence="6" id="KW-1185">Reference proteome</keyword>
<dbReference type="PANTHER" id="PTHR35936">
    <property type="entry name" value="MEMBRANE-BOUND LYTIC MUREIN TRANSGLYCOSYLASE F"/>
    <property type="match status" value="1"/>
</dbReference>
<evidence type="ECO:0000256" key="1">
    <source>
        <dbReference type="ARBA" id="ARBA00010333"/>
    </source>
</evidence>
<dbReference type="Pfam" id="PF00497">
    <property type="entry name" value="SBP_bac_3"/>
    <property type="match status" value="1"/>
</dbReference>
<dbReference type="SUPFAM" id="SSF53850">
    <property type="entry name" value="Periplasmic binding protein-like II"/>
    <property type="match status" value="1"/>
</dbReference>
<dbReference type="Gene3D" id="3.40.190.10">
    <property type="entry name" value="Periplasmic binding protein-like II"/>
    <property type="match status" value="2"/>
</dbReference>
<feature type="chain" id="PRO_5009943097" evidence="3">
    <location>
        <begin position="24"/>
        <end position="269"/>
    </location>
</feature>
<accession>A0A1N7K8L4</accession>
<evidence type="ECO:0000313" key="6">
    <source>
        <dbReference type="Proteomes" id="UP000185639"/>
    </source>
</evidence>
<dbReference type="RefSeq" id="WP_076514491.1">
    <property type="nucleotide sequence ID" value="NZ_FTOH01000002.1"/>
</dbReference>
<dbReference type="AlphaFoldDB" id="A0A1N7K8L4"/>
<evidence type="ECO:0000259" key="4">
    <source>
        <dbReference type="Pfam" id="PF00497"/>
    </source>
</evidence>
<dbReference type="PANTHER" id="PTHR35936:SF25">
    <property type="entry name" value="ABC TRANSPORTER SUBSTRATE-BINDING PROTEIN"/>
    <property type="match status" value="1"/>
</dbReference>
<feature type="signal peptide" evidence="3">
    <location>
        <begin position="1"/>
        <end position="23"/>
    </location>
</feature>
<organism evidence="5 6">
    <name type="scientific">Thalassolituus maritimus</name>
    <dbReference type="NCBI Taxonomy" id="484498"/>
    <lineage>
        <taxon>Bacteria</taxon>
        <taxon>Pseudomonadati</taxon>
        <taxon>Pseudomonadota</taxon>
        <taxon>Gammaproteobacteria</taxon>
        <taxon>Oceanospirillales</taxon>
        <taxon>Oceanospirillaceae</taxon>
        <taxon>Thalassolituus</taxon>
    </lineage>
</organism>
<dbReference type="InterPro" id="IPR001638">
    <property type="entry name" value="Solute-binding_3/MltF_N"/>
</dbReference>